<gene>
    <name evidence="5" type="ORF">ENO08_02195</name>
</gene>
<dbReference type="PANTHER" id="PTHR33238:SF11">
    <property type="entry name" value="TRANSCRIPTIONAL REGULATOR MNTR"/>
    <property type="match status" value="1"/>
</dbReference>
<dbReference type="InterPro" id="IPR008988">
    <property type="entry name" value="Transcriptional_repressor_C"/>
</dbReference>
<comment type="caution">
    <text evidence="5">The sequence shown here is derived from an EMBL/GenBank/DDBJ whole genome shotgun (WGS) entry which is preliminary data.</text>
</comment>
<dbReference type="GO" id="GO:0005737">
    <property type="term" value="C:cytoplasm"/>
    <property type="evidence" value="ECO:0007669"/>
    <property type="project" value="UniProtKB-SubCell"/>
</dbReference>
<dbReference type="EMBL" id="DSEC01000154">
    <property type="protein sequence ID" value="HER43254.1"/>
    <property type="molecule type" value="Genomic_DNA"/>
</dbReference>
<feature type="domain" description="Ferrous iron transporter FeoA-like" evidence="4">
    <location>
        <begin position="152"/>
        <end position="222"/>
    </location>
</feature>
<dbReference type="Gene3D" id="2.30.30.90">
    <property type="match status" value="1"/>
</dbReference>
<sequence>MNRDKLSCHDPEEEVLEMIWLIEEEGLEPTLEQIMAKNIHDAADMKMLERLVRGGFLRRDGEHFRFTESGRERGEIVIRRHRLAERLLVDVLSIRDMSFETTACRFEHVLTPEVTDHICTLLGHPRTCPHGKTIPPGPCCLRAEKSLETVVVRLSELGAGESGRITYISTADHHRLDRLSALGVFPGRLVRVHQSEPLFVIFLGETQLALEKEIVGEIFVIRNGRTDR</sequence>
<dbReference type="InterPro" id="IPR007167">
    <property type="entry name" value="Fe-transptr_FeoA-like"/>
</dbReference>
<dbReference type="Pfam" id="PF02742">
    <property type="entry name" value="Fe_dep_repr_C"/>
    <property type="match status" value="1"/>
</dbReference>
<dbReference type="Proteomes" id="UP000886069">
    <property type="component" value="Unassembled WGS sequence"/>
</dbReference>
<dbReference type="PANTHER" id="PTHR33238">
    <property type="entry name" value="IRON (METAL) DEPENDENT REPRESSOR, DTXR FAMILY"/>
    <property type="match status" value="1"/>
</dbReference>
<dbReference type="InterPro" id="IPR050536">
    <property type="entry name" value="DtxR_MntR_Metal-Reg"/>
</dbReference>
<evidence type="ECO:0000256" key="2">
    <source>
        <dbReference type="ARBA" id="ARBA00011738"/>
    </source>
</evidence>
<evidence type="ECO:0000256" key="3">
    <source>
        <dbReference type="ARBA" id="ARBA00023004"/>
    </source>
</evidence>
<comment type="subcellular location">
    <subcellularLocation>
        <location evidence="1">Cytoplasm</location>
    </subcellularLocation>
</comment>
<dbReference type="GO" id="GO:0046983">
    <property type="term" value="F:protein dimerization activity"/>
    <property type="evidence" value="ECO:0007669"/>
    <property type="project" value="InterPro"/>
</dbReference>
<dbReference type="Gene3D" id="1.10.10.10">
    <property type="entry name" value="Winged helix-like DNA-binding domain superfamily/Winged helix DNA-binding domain"/>
    <property type="match status" value="1"/>
</dbReference>
<dbReference type="InterPro" id="IPR036388">
    <property type="entry name" value="WH-like_DNA-bd_sf"/>
</dbReference>
<reference evidence="5" key="1">
    <citation type="journal article" date="2020" name="mSystems">
        <title>Genome- and Community-Level Interaction Insights into Carbon Utilization and Element Cycling Functions of Hydrothermarchaeota in Hydrothermal Sediment.</title>
        <authorList>
            <person name="Zhou Z."/>
            <person name="Liu Y."/>
            <person name="Xu W."/>
            <person name="Pan J."/>
            <person name="Luo Z.H."/>
            <person name="Li M."/>
        </authorList>
    </citation>
    <scope>NUCLEOTIDE SEQUENCE [LARGE SCALE GENOMIC DNA]</scope>
    <source>
        <strain evidence="5">SpSt-1233</strain>
    </source>
</reference>
<accession>A0A7V2AU33</accession>
<keyword evidence="3" id="KW-0408">Iron</keyword>
<dbReference type="AlphaFoldDB" id="A0A7V2AU33"/>
<dbReference type="Pfam" id="PF04023">
    <property type="entry name" value="FeoA"/>
    <property type="match status" value="1"/>
</dbReference>
<evidence type="ECO:0000259" key="4">
    <source>
        <dbReference type="SMART" id="SM00899"/>
    </source>
</evidence>
<name>A0A7V2AU33_UNCEI</name>
<protein>
    <submittedName>
        <fullName evidence="5">DtxR family transcriptional regulator</fullName>
    </submittedName>
</protein>
<comment type="subunit">
    <text evidence="2">Homodimer.</text>
</comment>
<dbReference type="GO" id="GO:0003700">
    <property type="term" value="F:DNA-binding transcription factor activity"/>
    <property type="evidence" value="ECO:0007669"/>
    <property type="project" value="InterPro"/>
</dbReference>
<proteinExistence type="predicted"/>
<evidence type="ECO:0000313" key="5">
    <source>
        <dbReference type="EMBL" id="HER43254.1"/>
    </source>
</evidence>
<dbReference type="GO" id="GO:0046914">
    <property type="term" value="F:transition metal ion binding"/>
    <property type="evidence" value="ECO:0007669"/>
    <property type="project" value="InterPro"/>
</dbReference>
<dbReference type="InterPro" id="IPR038157">
    <property type="entry name" value="FeoA_core_dom"/>
</dbReference>
<dbReference type="SUPFAM" id="SSF50037">
    <property type="entry name" value="C-terminal domain of transcriptional repressors"/>
    <property type="match status" value="1"/>
</dbReference>
<dbReference type="SMART" id="SM00529">
    <property type="entry name" value="HTH_DTXR"/>
    <property type="match status" value="1"/>
</dbReference>
<evidence type="ECO:0000256" key="1">
    <source>
        <dbReference type="ARBA" id="ARBA00004496"/>
    </source>
</evidence>
<dbReference type="InterPro" id="IPR022689">
    <property type="entry name" value="Iron_dep_repressor"/>
</dbReference>
<dbReference type="SMART" id="SM00899">
    <property type="entry name" value="FeoA"/>
    <property type="match status" value="1"/>
</dbReference>
<dbReference type="SUPFAM" id="SSF47979">
    <property type="entry name" value="Iron-dependent repressor protein, dimerization domain"/>
    <property type="match status" value="1"/>
</dbReference>
<organism evidence="5">
    <name type="scientific">Eiseniibacteriota bacterium</name>
    <dbReference type="NCBI Taxonomy" id="2212470"/>
    <lineage>
        <taxon>Bacteria</taxon>
        <taxon>Candidatus Eiseniibacteriota</taxon>
    </lineage>
</organism>
<dbReference type="InterPro" id="IPR036421">
    <property type="entry name" value="Fe_dep_repressor_sf"/>
</dbReference>
<dbReference type="InterPro" id="IPR001367">
    <property type="entry name" value="Fe_dep_repressor"/>
</dbReference>